<name>A0A841I1G3_9DEIO</name>
<dbReference type="InterPro" id="IPR005805">
    <property type="entry name" value="Rieske_Fe-S_prot_C"/>
</dbReference>
<gene>
    <name evidence="9" type="ORF">HNR42_001563</name>
</gene>
<dbReference type="RefSeq" id="WP_183986272.1">
    <property type="nucleotide sequence ID" value="NZ_JACHHG010000005.1"/>
</dbReference>
<organism evidence="9 10">
    <name type="scientific">Deinobacterium chartae</name>
    <dbReference type="NCBI Taxonomy" id="521158"/>
    <lineage>
        <taxon>Bacteria</taxon>
        <taxon>Thermotogati</taxon>
        <taxon>Deinococcota</taxon>
        <taxon>Deinococci</taxon>
        <taxon>Deinococcales</taxon>
        <taxon>Deinococcaceae</taxon>
        <taxon>Deinobacterium</taxon>
    </lineage>
</organism>
<dbReference type="GO" id="GO:0016020">
    <property type="term" value="C:membrane"/>
    <property type="evidence" value="ECO:0007669"/>
    <property type="project" value="InterPro"/>
</dbReference>
<protein>
    <submittedName>
        <fullName evidence="9">Rieske iron-sulfur protein</fullName>
    </submittedName>
</protein>
<keyword evidence="3" id="KW-0408">Iron</keyword>
<evidence type="ECO:0000256" key="2">
    <source>
        <dbReference type="ARBA" id="ARBA00022723"/>
    </source>
</evidence>
<proteinExistence type="predicted"/>
<keyword evidence="2" id="KW-0479">Metal-binding</keyword>
<dbReference type="SUPFAM" id="SSF50022">
    <property type="entry name" value="ISP domain"/>
    <property type="match status" value="1"/>
</dbReference>
<accession>A0A841I1G3</accession>
<dbReference type="Gene3D" id="2.102.10.10">
    <property type="entry name" value="Rieske [2Fe-2S] iron-sulphur domain"/>
    <property type="match status" value="1"/>
</dbReference>
<feature type="domain" description="Rieske" evidence="8">
    <location>
        <begin position="96"/>
        <end position="186"/>
    </location>
</feature>
<evidence type="ECO:0000256" key="3">
    <source>
        <dbReference type="ARBA" id="ARBA00023004"/>
    </source>
</evidence>
<evidence type="ECO:0000313" key="9">
    <source>
        <dbReference type="EMBL" id="MBB6098138.1"/>
    </source>
</evidence>
<dbReference type="Pfam" id="PF00355">
    <property type="entry name" value="Rieske"/>
    <property type="match status" value="1"/>
</dbReference>
<keyword evidence="7" id="KW-0472">Membrane</keyword>
<keyword evidence="10" id="KW-1185">Reference proteome</keyword>
<keyword evidence="1" id="KW-0001">2Fe-2S</keyword>
<dbReference type="PROSITE" id="PS51296">
    <property type="entry name" value="RIESKE"/>
    <property type="match status" value="1"/>
</dbReference>
<keyword evidence="7" id="KW-1133">Transmembrane helix</keyword>
<dbReference type="InterPro" id="IPR006311">
    <property type="entry name" value="TAT_signal"/>
</dbReference>
<dbReference type="EMBL" id="JACHHG010000005">
    <property type="protein sequence ID" value="MBB6098138.1"/>
    <property type="molecule type" value="Genomic_DNA"/>
</dbReference>
<dbReference type="AlphaFoldDB" id="A0A841I1G3"/>
<dbReference type="PANTHER" id="PTHR10134">
    <property type="entry name" value="CYTOCHROME B-C1 COMPLEX SUBUNIT RIESKE, MITOCHONDRIAL"/>
    <property type="match status" value="1"/>
</dbReference>
<dbReference type="InterPro" id="IPR014349">
    <property type="entry name" value="Rieske_Fe-S_prot"/>
</dbReference>
<comment type="caution">
    <text evidence="9">The sequence shown here is derived from an EMBL/GenBank/DDBJ whole genome shotgun (WGS) entry which is preliminary data.</text>
</comment>
<feature type="transmembrane region" description="Helical" evidence="7">
    <location>
        <begin position="20"/>
        <end position="39"/>
    </location>
</feature>
<keyword evidence="4" id="KW-0411">Iron-sulfur</keyword>
<dbReference type="CDD" id="cd03467">
    <property type="entry name" value="Rieske"/>
    <property type="match status" value="1"/>
</dbReference>
<evidence type="ECO:0000256" key="7">
    <source>
        <dbReference type="SAM" id="Phobius"/>
    </source>
</evidence>
<dbReference type="GO" id="GO:0046872">
    <property type="term" value="F:metal ion binding"/>
    <property type="evidence" value="ECO:0007669"/>
    <property type="project" value="UniProtKB-KW"/>
</dbReference>
<evidence type="ECO:0000259" key="8">
    <source>
        <dbReference type="PROSITE" id="PS51296"/>
    </source>
</evidence>
<keyword evidence="7" id="KW-0812">Transmembrane</keyword>
<evidence type="ECO:0000256" key="6">
    <source>
        <dbReference type="ARBA" id="ARBA00034078"/>
    </source>
</evidence>
<dbReference type="InterPro" id="IPR017941">
    <property type="entry name" value="Rieske_2Fe-2S"/>
</dbReference>
<dbReference type="Proteomes" id="UP000569951">
    <property type="component" value="Unassembled WGS sequence"/>
</dbReference>
<dbReference type="PRINTS" id="PR00162">
    <property type="entry name" value="RIESKE"/>
</dbReference>
<dbReference type="InterPro" id="IPR036922">
    <property type="entry name" value="Rieske_2Fe-2S_sf"/>
</dbReference>
<evidence type="ECO:0000256" key="5">
    <source>
        <dbReference type="ARBA" id="ARBA00023157"/>
    </source>
</evidence>
<dbReference type="PROSITE" id="PS51318">
    <property type="entry name" value="TAT"/>
    <property type="match status" value="1"/>
</dbReference>
<sequence length="197" mass="20998">MTKIKRTDPEISRRKFITGALITTGAVSGVGMLSVLGTLRPANRITPDKEPPAEGDILVYAEGDKAGQPVKVSDLDESPTRVYPKAGDVVKNGDPNNLLLLMRFPQGELKEPTELDATVQGTVVAYSAICTHLGCQVNYKDSDGTLLCPCHSGNYDPKEGCKVIGGPPPRPLPQLPIKLEGDQIIASGEFLGEPYTG</sequence>
<reference evidence="9 10" key="1">
    <citation type="submission" date="2020-08" db="EMBL/GenBank/DDBJ databases">
        <title>Genomic Encyclopedia of Type Strains, Phase IV (KMG-IV): sequencing the most valuable type-strain genomes for metagenomic binning, comparative biology and taxonomic classification.</title>
        <authorList>
            <person name="Goeker M."/>
        </authorList>
    </citation>
    <scope>NUCLEOTIDE SEQUENCE [LARGE SCALE GENOMIC DNA]</scope>
    <source>
        <strain evidence="9 10">DSM 21458</strain>
    </source>
</reference>
<evidence type="ECO:0000256" key="4">
    <source>
        <dbReference type="ARBA" id="ARBA00023014"/>
    </source>
</evidence>
<dbReference type="GO" id="GO:0051537">
    <property type="term" value="F:2 iron, 2 sulfur cluster binding"/>
    <property type="evidence" value="ECO:0007669"/>
    <property type="project" value="UniProtKB-KW"/>
</dbReference>
<evidence type="ECO:0000256" key="1">
    <source>
        <dbReference type="ARBA" id="ARBA00022714"/>
    </source>
</evidence>
<comment type="cofactor">
    <cofactor evidence="6">
        <name>[2Fe-2S] cluster</name>
        <dbReference type="ChEBI" id="CHEBI:190135"/>
    </cofactor>
</comment>
<keyword evidence="5" id="KW-1015">Disulfide bond</keyword>
<evidence type="ECO:0000313" key="10">
    <source>
        <dbReference type="Proteomes" id="UP000569951"/>
    </source>
</evidence>